<gene>
    <name evidence="2" type="ORF">KHA91_03860</name>
</gene>
<feature type="transmembrane region" description="Helical" evidence="1">
    <location>
        <begin position="200"/>
        <end position="217"/>
    </location>
</feature>
<evidence type="ECO:0000313" key="3">
    <source>
        <dbReference type="Proteomes" id="UP000676456"/>
    </source>
</evidence>
<keyword evidence="1" id="KW-0812">Transmembrane</keyword>
<keyword evidence="3" id="KW-1185">Reference proteome</keyword>
<keyword evidence="1" id="KW-0472">Membrane</keyword>
<sequence length="287" mass="31971">MEPGMNLSKPNERFRRASRSWPLLLRKYKYLSLVAYRRAVTYRSAYLLSLLGNIVRVIAFAALWKAALSGGQGIGDFSHQSLLTYVLIAFMLDGLLSFRTESLIANSVRTGDVISDLVRPLDHQLLHFSSAIGTAIIEGIWLVLITGILGFAWLGMIYPQDWTTVIIFLISVFLALIIKYDLAYLTGVAAFWLTDIRGLIVTRATIVGMLGGAYFPLELLPNSIRSVLNVLPFVGTTAIPARIFTGQISGNAIWTSLIHQLIWAMALWFLARLVWKRAVRRLTVNGG</sequence>
<feature type="transmembrane region" description="Helical" evidence="1">
    <location>
        <begin position="166"/>
        <end position="193"/>
    </location>
</feature>
<dbReference type="RefSeq" id="WP_213096876.1">
    <property type="nucleotide sequence ID" value="NZ_JAGYPH010000001.1"/>
</dbReference>
<comment type="caution">
    <text evidence="2">The sequence shown here is derived from an EMBL/GenBank/DDBJ whole genome shotgun (WGS) entry which is preliminary data.</text>
</comment>
<protein>
    <submittedName>
        <fullName evidence="2">ABC-2 family transporter protein</fullName>
    </submittedName>
</protein>
<dbReference type="EMBL" id="JAGYPN010000001">
    <property type="protein sequence ID" value="MBS4221888.1"/>
    <property type="molecule type" value="Genomic_DNA"/>
</dbReference>
<feature type="transmembrane region" description="Helical" evidence="1">
    <location>
        <begin position="125"/>
        <end position="154"/>
    </location>
</feature>
<dbReference type="PANTHER" id="PTHR36832:SF1">
    <property type="entry name" value="SLR1174 PROTEIN"/>
    <property type="match status" value="1"/>
</dbReference>
<feature type="transmembrane region" description="Helical" evidence="1">
    <location>
        <begin position="45"/>
        <end position="64"/>
    </location>
</feature>
<proteinExistence type="predicted"/>
<dbReference type="PANTHER" id="PTHR36832">
    <property type="entry name" value="SLR1174 PROTEIN-RELATED"/>
    <property type="match status" value="1"/>
</dbReference>
<accession>A0A942UNA9</accession>
<name>A0A942UNA9_9BACI</name>
<dbReference type="InterPro" id="IPR010390">
    <property type="entry name" value="ABC-2_transporter-like"/>
</dbReference>
<feature type="transmembrane region" description="Helical" evidence="1">
    <location>
        <begin position="252"/>
        <end position="271"/>
    </location>
</feature>
<dbReference type="Proteomes" id="UP000676456">
    <property type="component" value="Unassembled WGS sequence"/>
</dbReference>
<dbReference type="AlphaFoldDB" id="A0A942UNA9"/>
<reference evidence="2 3" key="1">
    <citation type="submission" date="2021-05" db="EMBL/GenBank/DDBJ databases">
        <title>Novel Bacillus species.</title>
        <authorList>
            <person name="Liu G."/>
        </authorList>
    </citation>
    <scope>NUCLEOTIDE SEQUENCE [LARGE SCALE GENOMIC DNA]</scope>
    <source>
        <strain evidence="2 3">FJAT-49682</strain>
    </source>
</reference>
<dbReference type="Pfam" id="PF06182">
    <property type="entry name" value="ABC2_membrane_6"/>
    <property type="match status" value="1"/>
</dbReference>
<evidence type="ECO:0000256" key="1">
    <source>
        <dbReference type="SAM" id="Phobius"/>
    </source>
</evidence>
<evidence type="ECO:0000313" key="2">
    <source>
        <dbReference type="EMBL" id="MBS4221888.1"/>
    </source>
</evidence>
<organism evidence="2 3">
    <name type="scientific">Lederbergia citrea</name>
    <dbReference type="NCBI Taxonomy" id="2833581"/>
    <lineage>
        <taxon>Bacteria</taxon>
        <taxon>Bacillati</taxon>
        <taxon>Bacillota</taxon>
        <taxon>Bacilli</taxon>
        <taxon>Bacillales</taxon>
        <taxon>Bacillaceae</taxon>
        <taxon>Lederbergia</taxon>
    </lineage>
</organism>
<keyword evidence="1" id="KW-1133">Transmembrane helix</keyword>